<evidence type="ECO:0000313" key="4">
    <source>
        <dbReference type="Proteomes" id="UP001500752"/>
    </source>
</evidence>
<accession>A0ABP7CK43</accession>
<evidence type="ECO:0000313" key="3">
    <source>
        <dbReference type="EMBL" id="GAA3691800.1"/>
    </source>
</evidence>
<gene>
    <name evidence="3" type="ORF">GCM10023081_31620</name>
</gene>
<dbReference type="Gene3D" id="2.60.40.10">
    <property type="entry name" value="Immunoglobulins"/>
    <property type="match status" value="2"/>
</dbReference>
<feature type="domain" description="Bacterial Ig-like" evidence="2">
    <location>
        <begin position="167"/>
        <end position="258"/>
    </location>
</feature>
<comment type="caution">
    <text evidence="3">The sequence shown here is derived from an EMBL/GenBank/DDBJ whole genome shotgun (WGS) entry which is preliminary data.</text>
</comment>
<dbReference type="PROSITE" id="PS51318">
    <property type="entry name" value="TAT"/>
    <property type="match status" value="1"/>
</dbReference>
<dbReference type="InterPro" id="IPR032109">
    <property type="entry name" value="Big_3_5"/>
</dbReference>
<name>A0ABP7CK43_9MICC</name>
<organism evidence="3 4">
    <name type="scientific">Arthrobacter ginkgonis</name>
    <dbReference type="NCBI Taxonomy" id="1630594"/>
    <lineage>
        <taxon>Bacteria</taxon>
        <taxon>Bacillati</taxon>
        <taxon>Actinomycetota</taxon>
        <taxon>Actinomycetes</taxon>
        <taxon>Micrococcales</taxon>
        <taxon>Micrococcaceae</taxon>
        <taxon>Arthrobacter</taxon>
    </lineage>
</organism>
<dbReference type="EMBL" id="BAABEO010000020">
    <property type="protein sequence ID" value="GAA3691800.1"/>
    <property type="molecule type" value="Genomic_DNA"/>
</dbReference>
<evidence type="ECO:0000259" key="2">
    <source>
        <dbReference type="Pfam" id="PF16640"/>
    </source>
</evidence>
<dbReference type="Pfam" id="PF16640">
    <property type="entry name" value="Big_3_5"/>
    <property type="match status" value="2"/>
</dbReference>
<reference evidence="4" key="1">
    <citation type="journal article" date="2019" name="Int. J. Syst. Evol. Microbiol.">
        <title>The Global Catalogue of Microorganisms (GCM) 10K type strain sequencing project: providing services to taxonomists for standard genome sequencing and annotation.</title>
        <authorList>
            <consortium name="The Broad Institute Genomics Platform"/>
            <consortium name="The Broad Institute Genome Sequencing Center for Infectious Disease"/>
            <person name="Wu L."/>
            <person name="Ma J."/>
        </authorList>
    </citation>
    <scope>NUCLEOTIDE SEQUENCE [LARGE SCALE GENOMIC DNA]</scope>
    <source>
        <strain evidence="4">JCM 30742</strain>
    </source>
</reference>
<evidence type="ECO:0000256" key="1">
    <source>
        <dbReference type="SAM" id="MobiDB-lite"/>
    </source>
</evidence>
<sequence length="374" mass="38403">MNSPMSPKAPQPPGTVQGPAATRTRRGLAAAIALFLAAAVLAGGAPAQAADSYPARGQVTITASQFDLNFAGQPAAVLGLVAPVAPATAIPTGTVVVTSLEPGNPTSEETLTETGEFLAFVFPSVPGTRQFTVEYSGDANFAPATVTISYFIPVGPLTKTTLTAIPSGPIASGQEITFSAVVTDPEGRPMTPGTLESGGITFFDNGVELTDGVQVNEEWSATFTTSALGVGTHNITAHFESFLNFGMSTSDPVVVVVNPAGPAPVRGELKAYPTGTVAAGTKVKATALISPRTGSGTVTGYVQFYDWNTKVGAPVALKDGRADFVYGSLKPGKHVLQAKYLGSKRYAADFTSARTVQVQKAAQSIAPTKAPVQK</sequence>
<dbReference type="InterPro" id="IPR006311">
    <property type="entry name" value="TAT_signal"/>
</dbReference>
<feature type="region of interest" description="Disordered" evidence="1">
    <location>
        <begin position="1"/>
        <end position="21"/>
    </location>
</feature>
<feature type="domain" description="Bacterial Ig-like" evidence="2">
    <location>
        <begin position="275"/>
        <end position="359"/>
    </location>
</feature>
<dbReference type="Proteomes" id="UP001500752">
    <property type="component" value="Unassembled WGS sequence"/>
</dbReference>
<keyword evidence="4" id="KW-1185">Reference proteome</keyword>
<proteinExistence type="predicted"/>
<protein>
    <recommendedName>
        <fullName evidence="2">Bacterial Ig-like domain-containing protein</fullName>
    </recommendedName>
</protein>
<dbReference type="InterPro" id="IPR013783">
    <property type="entry name" value="Ig-like_fold"/>
</dbReference>